<dbReference type="Gene3D" id="3.20.20.80">
    <property type="entry name" value="Glycosidases"/>
    <property type="match status" value="1"/>
</dbReference>
<gene>
    <name evidence="1" type="ORF">PAXINDRAFT_122336</name>
</gene>
<proteinExistence type="predicted"/>
<dbReference type="EMBL" id="KN821084">
    <property type="protein sequence ID" value="KIJ05297.1"/>
    <property type="molecule type" value="Genomic_DNA"/>
</dbReference>
<reference evidence="1 2" key="1">
    <citation type="submission" date="2014-06" db="EMBL/GenBank/DDBJ databases">
        <authorList>
            <consortium name="DOE Joint Genome Institute"/>
            <person name="Kuo A."/>
            <person name="Kohler A."/>
            <person name="Nagy L.G."/>
            <person name="Floudas D."/>
            <person name="Copeland A."/>
            <person name="Barry K.W."/>
            <person name="Cichocki N."/>
            <person name="Veneault-Fourrey C."/>
            <person name="LaButti K."/>
            <person name="Lindquist E.A."/>
            <person name="Lipzen A."/>
            <person name="Lundell T."/>
            <person name="Morin E."/>
            <person name="Murat C."/>
            <person name="Sun H."/>
            <person name="Tunlid A."/>
            <person name="Henrissat B."/>
            <person name="Grigoriev I.V."/>
            <person name="Hibbett D.S."/>
            <person name="Martin F."/>
            <person name="Nordberg H.P."/>
            <person name="Cantor M.N."/>
            <person name="Hua S.X."/>
        </authorList>
    </citation>
    <scope>NUCLEOTIDE SEQUENCE [LARGE SCALE GENOMIC DNA]</scope>
    <source>
        <strain evidence="1 2">ATCC 200175</strain>
    </source>
</reference>
<organism evidence="1 2">
    <name type="scientific">Paxillus involutus ATCC 200175</name>
    <dbReference type="NCBI Taxonomy" id="664439"/>
    <lineage>
        <taxon>Eukaryota</taxon>
        <taxon>Fungi</taxon>
        <taxon>Dikarya</taxon>
        <taxon>Basidiomycota</taxon>
        <taxon>Agaricomycotina</taxon>
        <taxon>Agaricomycetes</taxon>
        <taxon>Agaricomycetidae</taxon>
        <taxon>Boletales</taxon>
        <taxon>Paxilineae</taxon>
        <taxon>Paxillaceae</taxon>
        <taxon>Paxillus</taxon>
    </lineage>
</organism>
<keyword evidence="2" id="KW-1185">Reference proteome</keyword>
<dbReference type="Proteomes" id="UP000053647">
    <property type="component" value="Unassembled WGS sequence"/>
</dbReference>
<evidence type="ECO:0000313" key="1">
    <source>
        <dbReference type="EMBL" id="KIJ05297.1"/>
    </source>
</evidence>
<evidence type="ECO:0000313" key="2">
    <source>
        <dbReference type="Proteomes" id="UP000053647"/>
    </source>
</evidence>
<accession>A0A0C9TAR5</accession>
<protein>
    <submittedName>
        <fullName evidence="1">Glycoside hydrolase family 29 protein</fullName>
    </submittedName>
</protein>
<dbReference type="HOGENOM" id="CLU_1704798_0_0_1"/>
<sequence length="154" mass="16740">MINVFTSLLDVGPTAEGEIIAPMADNLLAAGKWLKYAGECVYATDYWYQTSQDPTGSFRFLTTPQTFCIVAFNKPTNGSVVVNAGGVVLPIQQGDAIRLLGPNSPGVFSDDTTAQTSGLEWRMDEDGVLTIDVPEDQVDQVDYAWAFQVSYALF</sequence>
<keyword evidence="1" id="KW-0378">Hydrolase</keyword>
<dbReference type="GO" id="GO:0016787">
    <property type="term" value="F:hydrolase activity"/>
    <property type="evidence" value="ECO:0007669"/>
    <property type="project" value="UniProtKB-KW"/>
</dbReference>
<reference evidence="2" key="2">
    <citation type="submission" date="2015-01" db="EMBL/GenBank/DDBJ databases">
        <title>Evolutionary Origins and Diversification of the Mycorrhizal Mutualists.</title>
        <authorList>
            <consortium name="DOE Joint Genome Institute"/>
            <consortium name="Mycorrhizal Genomics Consortium"/>
            <person name="Kohler A."/>
            <person name="Kuo A."/>
            <person name="Nagy L.G."/>
            <person name="Floudas D."/>
            <person name="Copeland A."/>
            <person name="Barry K.W."/>
            <person name="Cichocki N."/>
            <person name="Veneault-Fourrey C."/>
            <person name="LaButti K."/>
            <person name="Lindquist E.A."/>
            <person name="Lipzen A."/>
            <person name="Lundell T."/>
            <person name="Morin E."/>
            <person name="Murat C."/>
            <person name="Riley R."/>
            <person name="Ohm R."/>
            <person name="Sun H."/>
            <person name="Tunlid A."/>
            <person name="Henrissat B."/>
            <person name="Grigoriev I.V."/>
            <person name="Hibbett D.S."/>
            <person name="Martin F."/>
        </authorList>
    </citation>
    <scope>NUCLEOTIDE SEQUENCE [LARGE SCALE GENOMIC DNA]</scope>
    <source>
        <strain evidence="2">ATCC 200175</strain>
    </source>
</reference>
<name>A0A0C9TAR5_PAXIN</name>
<dbReference type="AlphaFoldDB" id="A0A0C9TAR5"/>
<dbReference type="OrthoDB" id="6039950at2759"/>